<reference evidence="3" key="1">
    <citation type="journal article" date="2019" name="Int. J. Syst. Evol. Microbiol.">
        <title>The Global Catalogue of Microorganisms (GCM) 10K type strain sequencing project: providing services to taxonomists for standard genome sequencing and annotation.</title>
        <authorList>
            <consortium name="The Broad Institute Genomics Platform"/>
            <consortium name="The Broad Institute Genome Sequencing Center for Infectious Disease"/>
            <person name="Wu L."/>
            <person name="Ma J."/>
        </authorList>
    </citation>
    <scope>NUCLEOTIDE SEQUENCE [LARGE SCALE GENOMIC DNA]</scope>
    <source>
        <strain evidence="3">IBRC-M 10908</strain>
    </source>
</reference>
<sequence length="273" mass="29673">MKTISKTTLVDLAPYSTRPTPAKIIYDQAGSGDHLVICVHGLGLDRSQFANVLAGTTPTYTTLAVDLPGHGASPRLDEPESILTVYANIVRGLTVNWVPKRLTLVGAGMGYAVAAGASRRRSDGEAAIPSRVISIEGNVYGEDCAAISRRVSGTDVDDYLSYDHDKIGLDLAASLDPADRHRARTWPDADPLTLHAAASQLVDWCDDEFLRRETERVCPAYLHGEHGQPSPPGVRRFYSDVHTVPQAGHAPLTEQPRYATPLVWQAIRQAWTI</sequence>
<dbReference type="InterPro" id="IPR029058">
    <property type="entry name" value="AB_hydrolase_fold"/>
</dbReference>
<keyword evidence="3" id="KW-1185">Reference proteome</keyword>
<protein>
    <submittedName>
        <fullName evidence="2">Alpha/beta fold hydrolase</fullName>
    </submittedName>
</protein>
<comment type="caution">
    <text evidence="2">The sequence shown here is derived from an EMBL/GenBank/DDBJ whole genome shotgun (WGS) entry which is preliminary data.</text>
</comment>
<dbReference type="GO" id="GO:0016787">
    <property type="term" value="F:hydrolase activity"/>
    <property type="evidence" value="ECO:0007669"/>
    <property type="project" value="UniProtKB-KW"/>
</dbReference>
<dbReference type="Pfam" id="PF12697">
    <property type="entry name" value="Abhydrolase_6"/>
    <property type="match status" value="1"/>
</dbReference>
<evidence type="ECO:0000313" key="2">
    <source>
        <dbReference type="EMBL" id="MFC4334048.1"/>
    </source>
</evidence>
<dbReference type="EMBL" id="JBHSDK010000002">
    <property type="protein sequence ID" value="MFC4334048.1"/>
    <property type="molecule type" value="Genomic_DNA"/>
</dbReference>
<dbReference type="Proteomes" id="UP001595823">
    <property type="component" value="Unassembled WGS sequence"/>
</dbReference>
<dbReference type="RefSeq" id="WP_380617783.1">
    <property type="nucleotide sequence ID" value="NZ_JBHSDK010000002.1"/>
</dbReference>
<dbReference type="SUPFAM" id="SSF53474">
    <property type="entry name" value="alpha/beta-Hydrolases"/>
    <property type="match status" value="1"/>
</dbReference>
<gene>
    <name evidence="2" type="ORF">ACFPET_02425</name>
</gene>
<feature type="domain" description="AB hydrolase-1" evidence="1">
    <location>
        <begin position="36"/>
        <end position="256"/>
    </location>
</feature>
<evidence type="ECO:0000313" key="3">
    <source>
        <dbReference type="Proteomes" id="UP001595823"/>
    </source>
</evidence>
<accession>A0ABV8TTI0</accession>
<keyword evidence="2" id="KW-0378">Hydrolase</keyword>
<evidence type="ECO:0000259" key="1">
    <source>
        <dbReference type="Pfam" id="PF12697"/>
    </source>
</evidence>
<dbReference type="Gene3D" id="3.40.50.1820">
    <property type="entry name" value="alpha/beta hydrolase"/>
    <property type="match status" value="1"/>
</dbReference>
<proteinExistence type="predicted"/>
<name>A0ABV8TTI0_9ACTN</name>
<dbReference type="InterPro" id="IPR000073">
    <property type="entry name" value="AB_hydrolase_1"/>
</dbReference>
<organism evidence="2 3">
    <name type="scientific">Salininema proteolyticum</name>
    <dbReference type="NCBI Taxonomy" id="1607685"/>
    <lineage>
        <taxon>Bacteria</taxon>
        <taxon>Bacillati</taxon>
        <taxon>Actinomycetota</taxon>
        <taxon>Actinomycetes</taxon>
        <taxon>Glycomycetales</taxon>
        <taxon>Glycomycetaceae</taxon>
        <taxon>Salininema</taxon>
    </lineage>
</organism>